<dbReference type="NCBIfam" id="TIGR01888">
    <property type="entry name" value="cas_cmr3"/>
    <property type="match status" value="1"/>
</dbReference>
<protein>
    <recommendedName>
        <fullName evidence="3">CRISPR-associated protein Cmr3</fullName>
    </recommendedName>
</protein>
<evidence type="ECO:0000313" key="1">
    <source>
        <dbReference type="EMBL" id="KGN94597.1"/>
    </source>
</evidence>
<evidence type="ECO:0000313" key="2">
    <source>
        <dbReference type="Proteomes" id="UP000030146"/>
    </source>
</evidence>
<reference evidence="1 2" key="1">
    <citation type="submission" date="2014-08" db="EMBL/GenBank/DDBJ databases">
        <title>Porphyromonas gulae strain:COT-052_OH3439 Genome sequencing.</title>
        <authorList>
            <person name="Wallis C."/>
            <person name="Deusch O."/>
            <person name="O'Flynn C."/>
            <person name="Davis I."/>
            <person name="Jospin G."/>
            <person name="Darling A.E."/>
            <person name="Coil D.A."/>
            <person name="Alexiev A."/>
            <person name="Horsfall A."/>
            <person name="Kirkwood N."/>
            <person name="Harris S."/>
            <person name="Eisen J.A."/>
        </authorList>
    </citation>
    <scope>NUCLEOTIDE SEQUENCE [LARGE SCALE GENOMIC DNA]</scope>
    <source>
        <strain evidence="2">COT-052 OH3439</strain>
    </source>
</reference>
<dbReference type="AlphaFoldDB" id="A0A0A2FWM7"/>
<dbReference type="InterPro" id="IPR019117">
    <property type="entry name" value="CRISPR-assoc_protein_Cmr3"/>
</dbReference>
<dbReference type="EMBL" id="JRAK01000011">
    <property type="protein sequence ID" value="KGN94597.1"/>
    <property type="molecule type" value="Genomic_DNA"/>
</dbReference>
<gene>
    <name evidence="1" type="ORF">HR15_00795</name>
</gene>
<sequence length="370" mass="42888">MYTYLVTLTPIEKFFFGQRNTFEDDNVNYFVRSSYFPQQTALLGLMRFQILQSAGEEVFGENKIQDKEKAQSLIGRAGFSPFPLDKKSSDFGIIEGLSPVFLMDRKNNKTYLPAGKRYQREAEEKPYTLLKLSNSNGAALFRTYSSKAKHPNMWISPDGLIKEEDFFIEDSRVGIRKNYEGGTDDKSFFYETFYRFNNEEWRELCFAFYIRLKEKRALSDKIVHLGGERQPFLMNVTPLREQTEGYNRAVAAIGYEKDPNYCTVLLLSDAYIEAAVAETAFFAVTDVREFACLLTNLETKRYYNRNKTRIQELNDKSNSDMCVSKEIELYARGSLFYFTSEKQAKEFQSKVADSHFHAIGYNHTTLISNL</sequence>
<evidence type="ECO:0008006" key="3">
    <source>
        <dbReference type="Google" id="ProtNLM"/>
    </source>
</evidence>
<dbReference type="Proteomes" id="UP000030146">
    <property type="component" value="Unassembled WGS sequence"/>
</dbReference>
<comment type="caution">
    <text evidence="1">The sequence shown here is derived from an EMBL/GenBank/DDBJ whole genome shotgun (WGS) entry which is preliminary data.</text>
</comment>
<accession>A0A0A2FWM7</accession>
<dbReference type="RefSeq" id="WP_026292297.1">
    <property type="nucleotide sequence ID" value="NZ_JRAK01000011.1"/>
</dbReference>
<proteinExistence type="predicted"/>
<organism evidence="1 2">
    <name type="scientific">Porphyromonas gulae</name>
    <dbReference type="NCBI Taxonomy" id="111105"/>
    <lineage>
        <taxon>Bacteria</taxon>
        <taxon>Pseudomonadati</taxon>
        <taxon>Bacteroidota</taxon>
        <taxon>Bacteroidia</taxon>
        <taxon>Bacteroidales</taxon>
        <taxon>Porphyromonadaceae</taxon>
        <taxon>Porphyromonas</taxon>
    </lineage>
</organism>
<keyword evidence="2" id="KW-1185">Reference proteome</keyword>
<name>A0A0A2FWM7_9PORP</name>
<dbReference type="InterPro" id="IPR010165">
    <property type="entry name" value="CRISPR-Cmr3_IIIB"/>
</dbReference>
<dbReference type="Pfam" id="PF09700">
    <property type="entry name" value="Cas_Cmr3"/>
    <property type="match status" value="1"/>
</dbReference>